<dbReference type="VEuPathDB" id="TriTrypDB:TCDM_03186"/>
<dbReference type="VEuPathDB" id="TriTrypDB:TcCLB.503781.50"/>
<dbReference type="VEuPathDB" id="TriTrypDB:TcG_05079"/>
<dbReference type="VEuPathDB" id="TriTrypDB:BCY84_10822"/>
<dbReference type="OMA" id="IERAWIR"/>
<dbReference type="VEuPathDB" id="TriTrypDB:C3747_40g152"/>
<gene>
    <name evidence="3" type="ORF">C3747_40g152</name>
</gene>
<evidence type="ECO:0000256" key="1">
    <source>
        <dbReference type="SAM" id="MobiDB-lite"/>
    </source>
</evidence>
<dbReference type="EMBL" id="PRFC01000040">
    <property type="protein sequence ID" value="PWV13984.1"/>
    <property type="molecule type" value="Genomic_DNA"/>
</dbReference>
<evidence type="ECO:0000256" key="2">
    <source>
        <dbReference type="SAM" id="Phobius"/>
    </source>
</evidence>
<dbReference type="VEuPathDB" id="TriTrypDB:Tc_MARK_3688"/>
<keyword evidence="2" id="KW-0472">Membrane</keyword>
<dbReference type="VEuPathDB" id="TriTrypDB:TcCLB.507639.60"/>
<sequence length="749" mass="85180">MHVSVLGGLMQIFIFIFIFLLFNKIIYMYIYLKNFLRLHNAQGCWNGKKHYMVRVGGVERPASSNRRQSASRLSSSSLQGGAVAGKVRRKADGAQRRNRPEGQSRKLSLKRRSLKAGGSTNAQRKRNGRSNRGHSVRSPSAERGAAAGAQGKTLGTSGRSRPFSRAVMDAYVSRIQRWFRRLVLGGVVRCRGLLVMRIREILELQKRLWELRVRMAKRVMSEAFNTYALSIHSDSERRGIRKYKPVVALVNAFMRAKKDCVLRSEKLHIIYQRAVRVIERAWAKCVLFRSIQQASVENKMQWLLIQQEEIERRDYIRQRLLFLVECHQQCYNHPLLMRAVIAVRNTECWDNVVAESPLHLTDRRCSFVNLSNEVTLDTSSARDFRHSIVMQTSRFQASSRFASPNFGQTSDSQRWSCLNEEKYKGLIFQTTHEQPSVKHRFHLRADTAFVHGLLQEMGKLDFPSSMGSRPRVLASPRDLTDAAVSTTCTARVQSTEHASELTDSRFVWVGNVLLRECLRPLPLFTEFCIWTHSKERGWIKGGKATSSSYVFEDAVNACFLHPAPTRKSRERTLSPMDFSVSVASMGKAWADFYVFMDLTGDALKSFSCNNTTSDSSPLASLMVSRRSKGRALLHFLLGTGAASVTRTSGKLHTPIPSPADQTQATWTPTKILGSEFDIKYEIERLLVREYHRRLKLQDLYDAEVAALGWIIQRGTATTRNAGEARTKVTESRQQFKKARVPLHLPPTLC</sequence>
<dbReference type="VEuPathDB" id="TriTrypDB:TcCL_ESM02205"/>
<dbReference type="VEuPathDB" id="TriTrypDB:TCSYLVIO_004941"/>
<dbReference type="VEuPathDB" id="TriTrypDB:ECC02_001857"/>
<dbReference type="AlphaFoldDB" id="A0A2V2X5J0"/>
<keyword evidence="2" id="KW-0812">Transmembrane</keyword>
<evidence type="ECO:0000313" key="4">
    <source>
        <dbReference type="Proteomes" id="UP000246078"/>
    </source>
</evidence>
<feature type="region of interest" description="Disordered" evidence="1">
    <location>
        <begin position="59"/>
        <end position="160"/>
    </location>
</feature>
<evidence type="ECO:0000313" key="3">
    <source>
        <dbReference type="EMBL" id="PWV13984.1"/>
    </source>
</evidence>
<organism evidence="3 4">
    <name type="scientific">Trypanosoma cruzi</name>
    <dbReference type="NCBI Taxonomy" id="5693"/>
    <lineage>
        <taxon>Eukaryota</taxon>
        <taxon>Discoba</taxon>
        <taxon>Euglenozoa</taxon>
        <taxon>Kinetoplastea</taxon>
        <taxon>Metakinetoplastina</taxon>
        <taxon>Trypanosomatida</taxon>
        <taxon>Trypanosomatidae</taxon>
        <taxon>Trypanosoma</taxon>
        <taxon>Schizotrypanum</taxon>
    </lineage>
</organism>
<comment type="caution">
    <text evidence="3">The sequence shown here is derived from an EMBL/GenBank/DDBJ whole genome shotgun (WGS) entry which is preliminary data.</text>
</comment>
<keyword evidence="2" id="KW-1133">Transmembrane helix</keyword>
<dbReference type="VEuPathDB" id="TriTrypDB:TcBrA4_0016720"/>
<name>A0A2V2X5J0_TRYCR</name>
<accession>A0A2V2X5J0</accession>
<feature type="compositionally biased region" description="Basic residues" evidence="1">
    <location>
        <begin position="123"/>
        <end position="135"/>
    </location>
</feature>
<reference evidence="3 4" key="1">
    <citation type="journal article" date="2018" name="Microb. Genom.">
        <title>Expanding an expanded genome: long-read sequencing of Trypanosoma cruzi.</title>
        <authorList>
            <person name="Berna L."/>
            <person name="Rodriguez M."/>
            <person name="Chiribao M.L."/>
            <person name="Parodi-Talice A."/>
            <person name="Pita S."/>
            <person name="Rijo G."/>
            <person name="Alvarez-Valin F."/>
            <person name="Robello C."/>
        </authorList>
    </citation>
    <scope>NUCLEOTIDE SEQUENCE [LARGE SCALE GENOMIC DNA]</scope>
    <source>
        <strain evidence="3 4">TCC</strain>
    </source>
</reference>
<dbReference type="OrthoDB" id="273572at2759"/>
<feature type="transmembrane region" description="Helical" evidence="2">
    <location>
        <begin position="12"/>
        <end position="32"/>
    </location>
</feature>
<protein>
    <submittedName>
        <fullName evidence="3">Uncharacterized protein</fullName>
    </submittedName>
</protein>
<proteinExistence type="predicted"/>
<dbReference type="Proteomes" id="UP000246078">
    <property type="component" value="Unassembled WGS sequence"/>
</dbReference>
<feature type="compositionally biased region" description="Low complexity" evidence="1">
    <location>
        <begin position="62"/>
        <end position="79"/>
    </location>
</feature>
<dbReference type="VEuPathDB" id="TriTrypDB:C4B63_48g128"/>
<feature type="compositionally biased region" description="Basic and acidic residues" evidence="1">
    <location>
        <begin position="90"/>
        <end position="104"/>
    </location>
</feature>